<name>A0A7C4RQG8_9BACT</name>
<sequence>MSIPTKGICRISFILFDGFFVLEIGADAVNLQVYHDGDEEHWEHRQGAMMYDTLAIYLPGDIRQVLNRTPEELARDIRLYAGLMLFRLGKLSSGAAAEMAGVSRVMFLDRCAEYDIPVSQMTAGDLRHEVADGLRHHGVALS</sequence>
<comment type="caution">
    <text evidence="1">The sequence shown here is derived from an EMBL/GenBank/DDBJ whole genome shotgun (WGS) entry which is preliminary data.</text>
</comment>
<reference evidence="1" key="1">
    <citation type="journal article" date="2020" name="mSystems">
        <title>Genome- and Community-Level Interaction Insights into Carbon Utilization and Element Cycling Functions of Hydrothermarchaeota in Hydrothermal Sediment.</title>
        <authorList>
            <person name="Zhou Z."/>
            <person name="Liu Y."/>
            <person name="Xu W."/>
            <person name="Pan J."/>
            <person name="Luo Z.H."/>
            <person name="Li M."/>
        </authorList>
    </citation>
    <scope>NUCLEOTIDE SEQUENCE [LARGE SCALE GENOMIC DNA]</scope>
    <source>
        <strain evidence="1">SpSt-477</strain>
    </source>
</reference>
<accession>A0A7C4RQG8</accession>
<evidence type="ECO:0000313" key="1">
    <source>
        <dbReference type="EMBL" id="HGU33053.1"/>
    </source>
</evidence>
<dbReference type="EMBL" id="DSUH01000221">
    <property type="protein sequence ID" value="HGU33053.1"/>
    <property type="molecule type" value="Genomic_DNA"/>
</dbReference>
<gene>
    <name evidence="1" type="ORF">ENS29_09385</name>
</gene>
<dbReference type="AlphaFoldDB" id="A0A7C4RQG8"/>
<protein>
    <submittedName>
        <fullName evidence="1">UPF0175 family protein</fullName>
    </submittedName>
</protein>
<proteinExistence type="predicted"/>
<dbReference type="InterPro" id="IPR005368">
    <property type="entry name" value="UPF0175"/>
</dbReference>
<dbReference type="Pfam" id="PF03683">
    <property type="entry name" value="UPF0175"/>
    <property type="match status" value="1"/>
</dbReference>
<organism evidence="1">
    <name type="scientific">Desulfatirhabdium butyrativorans</name>
    <dbReference type="NCBI Taxonomy" id="340467"/>
    <lineage>
        <taxon>Bacteria</taxon>
        <taxon>Pseudomonadati</taxon>
        <taxon>Thermodesulfobacteriota</taxon>
        <taxon>Desulfobacteria</taxon>
        <taxon>Desulfobacterales</taxon>
        <taxon>Desulfatirhabdiaceae</taxon>
        <taxon>Desulfatirhabdium</taxon>
    </lineage>
</organism>